<dbReference type="EMBL" id="JAWZYT010001260">
    <property type="protein sequence ID" value="KAK4313883.1"/>
    <property type="molecule type" value="Genomic_DNA"/>
</dbReference>
<feature type="domain" description="RRM" evidence="13">
    <location>
        <begin position="5"/>
        <end position="86"/>
    </location>
</feature>
<feature type="transmembrane region" description="Helical" evidence="12">
    <location>
        <begin position="905"/>
        <end position="923"/>
    </location>
</feature>
<evidence type="ECO:0008006" key="17">
    <source>
        <dbReference type="Google" id="ProtNLM"/>
    </source>
</evidence>
<organism evidence="15 16">
    <name type="scientific">Petrolisthes manimaculis</name>
    <dbReference type="NCBI Taxonomy" id="1843537"/>
    <lineage>
        <taxon>Eukaryota</taxon>
        <taxon>Metazoa</taxon>
        <taxon>Ecdysozoa</taxon>
        <taxon>Arthropoda</taxon>
        <taxon>Crustacea</taxon>
        <taxon>Multicrustacea</taxon>
        <taxon>Malacostraca</taxon>
        <taxon>Eumalacostraca</taxon>
        <taxon>Eucarida</taxon>
        <taxon>Decapoda</taxon>
        <taxon>Pleocyemata</taxon>
        <taxon>Anomura</taxon>
        <taxon>Galatheoidea</taxon>
        <taxon>Porcellanidae</taxon>
        <taxon>Petrolisthes</taxon>
    </lineage>
</organism>
<keyword evidence="8" id="KW-1015">Disulfide bond</keyword>
<dbReference type="Gene3D" id="2.60.120.200">
    <property type="match status" value="1"/>
</dbReference>
<feature type="region of interest" description="Disordered" evidence="11">
    <location>
        <begin position="211"/>
        <end position="290"/>
    </location>
</feature>
<comment type="subcellular location">
    <subcellularLocation>
        <location evidence="1">Endoplasmic reticulum-Golgi intermediate compartment membrane</location>
        <topology evidence="1">Single-pass type I membrane protein</topology>
    </subcellularLocation>
</comment>
<accession>A0AAE1PTJ3</accession>
<gene>
    <name evidence="15" type="ORF">Pmani_014816</name>
</gene>
<dbReference type="GO" id="GO:0000139">
    <property type="term" value="C:Golgi membrane"/>
    <property type="evidence" value="ECO:0007669"/>
    <property type="project" value="TreeGrafter"/>
</dbReference>
<feature type="coiled-coil region" evidence="10">
    <location>
        <begin position="689"/>
        <end position="716"/>
    </location>
</feature>
<dbReference type="InterPro" id="IPR000504">
    <property type="entry name" value="RRM_dom"/>
</dbReference>
<keyword evidence="2 12" id="KW-0812">Transmembrane</keyword>
<dbReference type="InterPro" id="IPR013320">
    <property type="entry name" value="ConA-like_dom_sf"/>
</dbReference>
<dbReference type="Pfam" id="PF03388">
    <property type="entry name" value="Lectin_leg-like"/>
    <property type="match status" value="1"/>
</dbReference>
<dbReference type="GO" id="GO:0005789">
    <property type="term" value="C:endoplasmic reticulum membrane"/>
    <property type="evidence" value="ECO:0007669"/>
    <property type="project" value="TreeGrafter"/>
</dbReference>
<evidence type="ECO:0000313" key="15">
    <source>
        <dbReference type="EMBL" id="KAK4313883.1"/>
    </source>
</evidence>
<feature type="compositionally biased region" description="Polar residues" evidence="11">
    <location>
        <begin position="237"/>
        <end position="260"/>
    </location>
</feature>
<comment type="caution">
    <text evidence="15">The sequence shown here is derived from an EMBL/GenBank/DDBJ whole genome shotgun (WGS) entry which is preliminary data.</text>
</comment>
<dbReference type="PANTHER" id="PTHR12223">
    <property type="entry name" value="VESICULAR MANNOSE-BINDING LECTIN"/>
    <property type="match status" value="1"/>
</dbReference>
<keyword evidence="3" id="KW-0732">Signal</keyword>
<evidence type="ECO:0000256" key="9">
    <source>
        <dbReference type="PROSITE-ProRule" id="PRU00176"/>
    </source>
</evidence>
<dbReference type="Gene3D" id="3.30.70.330">
    <property type="match status" value="1"/>
</dbReference>
<feature type="compositionally biased region" description="Basic and acidic residues" evidence="11">
    <location>
        <begin position="362"/>
        <end position="371"/>
    </location>
</feature>
<dbReference type="InterPro" id="IPR012677">
    <property type="entry name" value="Nucleotide-bd_a/b_plait_sf"/>
</dbReference>
<evidence type="ECO:0000256" key="1">
    <source>
        <dbReference type="ARBA" id="ARBA00004151"/>
    </source>
</evidence>
<evidence type="ECO:0000313" key="16">
    <source>
        <dbReference type="Proteomes" id="UP001292094"/>
    </source>
</evidence>
<keyword evidence="7 12" id="KW-0472">Membrane</keyword>
<evidence type="ECO:0000256" key="4">
    <source>
        <dbReference type="ARBA" id="ARBA00022734"/>
    </source>
</evidence>
<evidence type="ECO:0000256" key="6">
    <source>
        <dbReference type="ARBA" id="ARBA00022989"/>
    </source>
</evidence>
<feature type="region of interest" description="Disordered" evidence="11">
    <location>
        <begin position="91"/>
        <end position="116"/>
    </location>
</feature>
<dbReference type="PROSITE" id="PS51328">
    <property type="entry name" value="L_LECTIN_LIKE"/>
    <property type="match status" value="1"/>
</dbReference>
<dbReference type="InterPro" id="IPR035979">
    <property type="entry name" value="RBD_domain_sf"/>
</dbReference>
<dbReference type="CDD" id="cd06902">
    <property type="entry name" value="lectin_ERGIC-53_ERGL"/>
    <property type="match status" value="1"/>
</dbReference>
<dbReference type="GO" id="GO:0006888">
    <property type="term" value="P:endoplasmic reticulum to Golgi vesicle-mediated transport"/>
    <property type="evidence" value="ECO:0007669"/>
    <property type="project" value="TreeGrafter"/>
</dbReference>
<evidence type="ECO:0000256" key="12">
    <source>
        <dbReference type="SAM" id="Phobius"/>
    </source>
</evidence>
<proteinExistence type="predicted"/>
<keyword evidence="10" id="KW-0175">Coiled coil</keyword>
<keyword evidence="4" id="KW-0430">Lectin</keyword>
<keyword evidence="6 12" id="KW-1133">Transmembrane helix</keyword>
<protein>
    <recommendedName>
        <fullName evidence="17">Protein ERGIC-53</fullName>
    </recommendedName>
</protein>
<dbReference type="SUPFAM" id="SSF54928">
    <property type="entry name" value="RNA-binding domain, RBD"/>
    <property type="match status" value="1"/>
</dbReference>
<feature type="region of interest" description="Disordered" evidence="11">
    <location>
        <begin position="341"/>
        <end position="373"/>
    </location>
</feature>
<evidence type="ECO:0000259" key="14">
    <source>
        <dbReference type="PROSITE" id="PS51328"/>
    </source>
</evidence>
<name>A0AAE1PTJ3_9EUCA</name>
<dbReference type="PANTHER" id="PTHR12223:SF28">
    <property type="entry name" value="LECTIN, MANNOSE BINDING 1 LIKE"/>
    <property type="match status" value="1"/>
</dbReference>
<dbReference type="FunFam" id="2.60.120.200:FF:000028">
    <property type="entry name" value="Blast:Protein ERGIC-53"/>
    <property type="match status" value="1"/>
</dbReference>
<dbReference type="InterPro" id="IPR005052">
    <property type="entry name" value="Lectin_leg"/>
</dbReference>
<dbReference type="AlphaFoldDB" id="A0AAE1PTJ3"/>
<dbReference type="GO" id="GO:0005537">
    <property type="term" value="F:D-mannose binding"/>
    <property type="evidence" value="ECO:0007669"/>
    <property type="project" value="TreeGrafter"/>
</dbReference>
<dbReference type="GO" id="GO:0030134">
    <property type="term" value="C:COPII-coated ER to Golgi transport vesicle"/>
    <property type="evidence" value="ECO:0007669"/>
    <property type="project" value="TreeGrafter"/>
</dbReference>
<evidence type="ECO:0000256" key="7">
    <source>
        <dbReference type="ARBA" id="ARBA00023136"/>
    </source>
</evidence>
<dbReference type="SUPFAM" id="SSF49899">
    <property type="entry name" value="Concanavalin A-like lectins/glucanases"/>
    <property type="match status" value="1"/>
</dbReference>
<feature type="domain" description="L-type lectin-like" evidence="14">
    <location>
        <begin position="457"/>
        <end position="680"/>
    </location>
</feature>
<dbReference type="PROSITE" id="PS50102">
    <property type="entry name" value="RRM"/>
    <property type="match status" value="1"/>
</dbReference>
<dbReference type="InterPro" id="IPR051136">
    <property type="entry name" value="Intracellular_Lectin-GPT"/>
</dbReference>
<dbReference type="GO" id="GO:0033116">
    <property type="term" value="C:endoplasmic reticulum-Golgi intermediate compartment membrane"/>
    <property type="evidence" value="ECO:0007669"/>
    <property type="project" value="UniProtKB-SubCell"/>
</dbReference>
<evidence type="ECO:0000256" key="8">
    <source>
        <dbReference type="ARBA" id="ARBA00023157"/>
    </source>
</evidence>
<evidence type="ECO:0000256" key="3">
    <source>
        <dbReference type="ARBA" id="ARBA00022729"/>
    </source>
</evidence>
<feature type="region of interest" description="Disordered" evidence="11">
    <location>
        <begin position="131"/>
        <end position="194"/>
    </location>
</feature>
<evidence type="ECO:0000256" key="10">
    <source>
        <dbReference type="SAM" id="Coils"/>
    </source>
</evidence>
<sequence>MPPVTRLFFGGLNNTIDEEALHSQLSNYGAVCNIDFKEKTDFDGNVVVKFAYVNIEADYFQIEECMRHFNGSSELGEQVRVEPAKESFLDRLKRERASQPPYQPATRPPDRPRKEQSYAFTADAPKLIEKKKSVHYTEVSQDEEATPVREKKKKRSKEEGSSENNTESSPTFKEKCKPSINIEEEITSSPKKKYTAEKEILSSFQNFSSVWADSDSEENGEATSTSAWKKHKKARISVSTDNNPENYVNNDDFVGSSSEVQLERQEQSDKIDKYSGNSTNQPITRYDPTCPDHEKFKIVASQKYEQLPSAAEPSKETYIKVTKGLKFRDQASSGFSFLAQFSQQRQETQDREEDTVPSYTAHDTREEKEEPPVPVMVQSRSVMPPQYKTKNRPFFVAADDPIIDDAINWMAQSITDDIKEEFSTIQPELRDLFRSRVQIAKRDLGDSRGRGRENTHKRFEYKYSFKGPYLAQKDNQVPFWQYSGNAIASEESVRITPSLRSQKGQIWTKNPTNFEWWEVDFVFRVTGRGRIGADGLALWFSDKPGVEGPVFGSSDQWNGLGVFFDSFDNDNKRNNPYIMAMVNDGTKVYDHENDGMSQQLGGCLRDFRNKPFPVRAKIEYYKNVLTLLIHNGMTNNEKDYEICMRAENIFLPAAGYFGVSAATGGLADDHDVLKFLVSSLRSPEELAALQTNLEEEERFRQEFQEYQEKTKRARDEYIAQNPDAERKDEEYETWEQRELRQIFLGQSQIHDVVRQLHVKMDEIIGRQERTISLVSAVHTGMGGGQVAPAGQVPPPAPVPGLPGDTIKRHEVDSILNNQRDIVQTAKDIKSFVSEIHQKSNQLLNQGQKPQGSVQPVGYDLHVTLNEMKEGLNIVKRDLSMASQKLNSGGIGGGACPSVSCVSTTVFIAFMFIQLALLIGYLMYRDSKEAQAKKFY</sequence>
<evidence type="ECO:0000256" key="11">
    <source>
        <dbReference type="SAM" id="MobiDB-lite"/>
    </source>
</evidence>
<evidence type="ECO:0000259" key="13">
    <source>
        <dbReference type="PROSITE" id="PS50102"/>
    </source>
</evidence>
<feature type="compositionally biased region" description="Basic and acidic residues" evidence="11">
    <location>
        <begin position="261"/>
        <end position="273"/>
    </location>
</feature>
<evidence type="ECO:0000256" key="5">
    <source>
        <dbReference type="ARBA" id="ARBA00022884"/>
    </source>
</evidence>
<dbReference type="Proteomes" id="UP001292094">
    <property type="component" value="Unassembled WGS sequence"/>
</dbReference>
<evidence type="ECO:0000256" key="2">
    <source>
        <dbReference type="ARBA" id="ARBA00022692"/>
    </source>
</evidence>
<keyword evidence="5 9" id="KW-0694">RNA-binding</keyword>
<reference evidence="15" key="1">
    <citation type="submission" date="2023-11" db="EMBL/GenBank/DDBJ databases">
        <title>Genome assemblies of two species of porcelain crab, Petrolisthes cinctipes and Petrolisthes manimaculis (Anomura: Porcellanidae).</title>
        <authorList>
            <person name="Angst P."/>
        </authorList>
    </citation>
    <scope>NUCLEOTIDE SEQUENCE</scope>
    <source>
        <strain evidence="15">PB745_02</strain>
        <tissue evidence="15">Gill</tissue>
    </source>
</reference>
<keyword evidence="16" id="KW-1185">Reference proteome</keyword>
<dbReference type="GO" id="GO:0003723">
    <property type="term" value="F:RNA binding"/>
    <property type="evidence" value="ECO:0007669"/>
    <property type="project" value="UniProtKB-UniRule"/>
</dbReference>